<evidence type="ECO:0000313" key="7">
    <source>
        <dbReference type="Proteomes" id="UP000030014"/>
    </source>
</evidence>
<evidence type="ECO:0000256" key="2">
    <source>
        <dbReference type="ARBA" id="ARBA00022840"/>
    </source>
</evidence>
<dbReference type="InterPro" id="IPR027417">
    <property type="entry name" value="P-loop_NTPase"/>
</dbReference>
<dbReference type="Pfam" id="PF25601">
    <property type="entry name" value="AAA_lid_14"/>
    <property type="match status" value="1"/>
</dbReference>
<dbReference type="PRINTS" id="PR01590">
    <property type="entry name" value="HTHFIS"/>
</dbReference>
<dbReference type="GO" id="GO:0006355">
    <property type="term" value="P:regulation of DNA-templated transcription"/>
    <property type="evidence" value="ECO:0007669"/>
    <property type="project" value="InterPro"/>
</dbReference>
<dbReference type="RefSeq" id="WP_039259035.1">
    <property type="nucleotide sequence ID" value="NZ_JDRY01000010.1"/>
</dbReference>
<keyword evidence="3" id="KW-0805">Transcription regulation</keyword>
<comment type="caution">
    <text evidence="6">The sequence shown here is derived from an EMBL/GenBank/DDBJ whole genome shotgun (WGS) entry which is preliminary data.</text>
</comment>
<dbReference type="CDD" id="cd00009">
    <property type="entry name" value="AAA"/>
    <property type="match status" value="1"/>
</dbReference>
<dbReference type="SUPFAM" id="SSF52540">
    <property type="entry name" value="P-loop containing nucleoside triphosphate hydrolases"/>
    <property type="match status" value="1"/>
</dbReference>
<accession>A0A0A0IJ92</accession>
<dbReference type="PANTHER" id="PTHR32071">
    <property type="entry name" value="TRANSCRIPTIONAL REGULATORY PROTEIN"/>
    <property type="match status" value="1"/>
</dbReference>
<dbReference type="Pfam" id="PF02954">
    <property type="entry name" value="HTH_8"/>
    <property type="match status" value="1"/>
</dbReference>
<dbReference type="InterPro" id="IPR058031">
    <property type="entry name" value="AAA_lid_NorR"/>
</dbReference>
<dbReference type="PROSITE" id="PS50045">
    <property type="entry name" value="SIGMA54_INTERACT_4"/>
    <property type="match status" value="1"/>
</dbReference>
<dbReference type="InterPro" id="IPR002197">
    <property type="entry name" value="HTH_Fis"/>
</dbReference>
<name>A0A0A0IJ92_CLOBO</name>
<dbReference type="GO" id="GO:0005524">
    <property type="term" value="F:ATP binding"/>
    <property type="evidence" value="ECO:0007669"/>
    <property type="project" value="UniProtKB-KW"/>
</dbReference>
<dbReference type="Gene3D" id="1.10.10.60">
    <property type="entry name" value="Homeodomain-like"/>
    <property type="match status" value="1"/>
</dbReference>
<dbReference type="PANTHER" id="PTHR32071:SF57">
    <property type="entry name" value="C4-DICARBOXYLATE TRANSPORT TRANSCRIPTIONAL REGULATORY PROTEIN DCTD"/>
    <property type="match status" value="1"/>
</dbReference>
<sequence length="359" mass="41726">MNKELLKCTLKQIPDTEIDYIIKIINNFVSYNEIISFNDIVTKNQNMKKIIQYAKKASNTDCNILLQGNSGTGKEIFAKAIHNYSTRSQGPFIVVNCKNIPSEFVGEQLGGYEEQTFTDDEVCKYPGMFQLADEGTIFLNDIQYLSLGAQLELLKILEENEIKIAQDKKSSMNVRIICSSDNSLIEKVNNKDFRSDLYYKLNVINIKLIDLNERIEDISLLAKYFLKKLDNKNLNGYKTIDDEVLEELKNYKFVDNVRELRNLIEKLYYLCDENNITKKFLFEIIGNKPIQRNNDEKYCKRNVELKDIIPMKVLEKQSIENALNYCKGNVEKASKILGLSRATIYRKINKYGINLYRNR</sequence>
<keyword evidence="4" id="KW-0804">Transcription</keyword>
<evidence type="ECO:0000256" key="4">
    <source>
        <dbReference type="ARBA" id="ARBA00023163"/>
    </source>
</evidence>
<dbReference type="EMBL" id="JDRY01000010">
    <property type="protein sequence ID" value="KGN01038.1"/>
    <property type="molecule type" value="Genomic_DNA"/>
</dbReference>
<keyword evidence="1" id="KW-0547">Nucleotide-binding</keyword>
<evidence type="ECO:0000256" key="3">
    <source>
        <dbReference type="ARBA" id="ARBA00023015"/>
    </source>
</evidence>
<keyword evidence="2" id="KW-0067">ATP-binding</keyword>
<dbReference type="Gene3D" id="1.10.8.60">
    <property type="match status" value="1"/>
</dbReference>
<evidence type="ECO:0000256" key="1">
    <source>
        <dbReference type="ARBA" id="ARBA00022741"/>
    </source>
</evidence>
<dbReference type="AlphaFoldDB" id="A0A0A0IJ92"/>
<feature type="domain" description="Sigma-54 factor interaction" evidence="5">
    <location>
        <begin position="40"/>
        <end position="269"/>
    </location>
</feature>
<reference evidence="6 7" key="1">
    <citation type="submission" date="2014-01" db="EMBL/GenBank/DDBJ databases">
        <title>Plasmidome dynamics in the species complex Clostridium novyi sensu lato converts strains of independent lineages into distinctly different pathogens.</title>
        <authorList>
            <person name="Skarin H."/>
            <person name="Segerman B."/>
        </authorList>
    </citation>
    <scope>NUCLEOTIDE SEQUENCE [LARGE SCALE GENOMIC DNA]</scope>
    <source>
        <strain evidence="6 7">DC5</strain>
    </source>
</reference>
<evidence type="ECO:0000313" key="6">
    <source>
        <dbReference type="EMBL" id="KGN01038.1"/>
    </source>
</evidence>
<dbReference type="InterPro" id="IPR002078">
    <property type="entry name" value="Sigma_54_int"/>
</dbReference>
<organism evidence="6 7">
    <name type="scientific">Clostridium botulinum C/D str. DC5</name>
    <dbReference type="NCBI Taxonomy" id="1443128"/>
    <lineage>
        <taxon>Bacteria</taxon>
        <taxon>Bacillati</taxon>
        <taxon>Bacillota</taxon>
        <taxon>Clostridia</taxon>
        <taxon>Eubacteriales</taxon>
        <taxon>Clostridiaceae</taxon>
        <taxon>Clostridium</taxon>
    </lineage>
</organism>
<dbReference type="Pfam" id="PF00158">
    <property type="entry name" value="Sigma54_activat"/>
    <property type="match status" value="1"/>
</dbReference>
<proteinExistence type="predicted"/>
<evidence type="ECO:0000259" key="5">
    <source>
        <dbReference type="PROSITE" id="PS50045"/>
    </source>
</evidence>
<dbReference type="SUPFAM" id="SSF46689">
    <property type="entry name" value="Homeodomain-like"/>
    <property type="match status" value="1"/>
</dbReference>
<dbReference type="Proteomes" id="UP000030014">
    <property type="component" value="Unassembled WGS sequence"/>
</dbReference>
<gene>
    <name evidence="6" type="ORF">Z955_02030</name>
</gene>
<dbReference type="Gene3D" id="3.40.50.300">
    <property type="entry name" value="P-loop containing nucleotide triphosphate hydrolases"/>
    <property type="match status" value="1"/>
</dbReference>
<protein>
    <submittedName>
        <fullName evidence="6">Transcriptional regulator</fullName>
    </submittedName>
</protein>
<dbReference type="GO" id="GO:0043565">
    <property type="term" value="F:sequence-specific DNA binding"/>
    <property type="evidence" value="ECO:0007669"/>
    <property type="project" value="InterPro"/>
</dbReference>
<dbReference type="InterPro" id="IPR009057">
    <property type="entry name" value="Homeodomain-like_sf"/>
</dbReference>